<dbReference type="PROSITE" id="PS50157">
    <property type="entry name" value="ZINC_FINGER_C2H2_2"/>
    <property type="match status" value="1"/>
</dbReference>
<proteinExistence type="predicted"/>
<evidence type="ECO:0000256" key="2">
    <source>
        <dbReference type="ARBA" id="ARBA00022737"/>
    </source>
</evidence>
<dbReference type="Proteomes" id="UP000823749">
    <property type="component" value="Chromosome 6"/>
</dbReference>
<feature type="domain" description="C2H2-type" evidence="7">
    <location>
        <begin position="63"/>
        <end position="90"/>
    </location>
</feature>
<dbReference type="GO" id="GO:0008270">
    <property type="term" value="F:zinc ion binding"/>
    <property type="evidence" value="ECO:0007669"/>
    <property type="project" value="UniProtKB-KW"/>
</dbReference>
<keyword evidence="4" id="KW-0862">Zinc</keyword>
<name>A0AAV6JS53_9ERIC</name>
<dbReference type="PROSITE" id="PS00028">
    <property type="entry name" value="ZINC_FINGER_C2H2_1"/>
    <property type="match status" value="1"/>
</dbReference>
<dbReference type="InterPro" id="IPR013087">
    <property type="entry name" value="Znf_C2H2_type"/>
</dbReference>
<feature type="region of interest" description="Disordered" evidence="6">
    <location>
        <begin position="43"/>
        <end position="67"/>
    </location>
</feature>
<keyword evidence="3 5" id="KW-0863">Zinc-finger</keyword>
<evidence type="ECO:0000259" key="7">
    <source>
        <dbReference type="PROSITE" id="PS50157"/>
    </source>
</evidence>
<evidence type="ECO:0000256" key="1">
    <source>
        <dbReference type="ARBA" id="ARBA00022723"/>
    </source>
</evidence>
<comment type="caution">
    <text evidence="8">The sequence shown here is derived from an EMBL/GenBank/DDBJ whole genome shotgun (WGS) entry which is preliminary data.</text>
</comment>
<sequence length="112" mass="12876">MVMEEGLRREPIFRDIRRYYCEYCGICRSKKSLIASHLLSHHQDEMTQGNSDGESENEGPKSNTCEECGASFRKPAYLRQHMLSHSLEYQAGGPPEKLHQVSLNHALFCFEV</sequence>
<evidence type="ECO:0000313" key="8">
    <source>
        <dbReference type="EMBL" id="KAG5543168.1"/>
    </source>
</evidence>
<organism evidence="8 9">
    <name type="scientific">Rhododendron griersonianum</name>
    <dbReference type="NCBI Taxonomy" id="479676"/>
    <lineage>
        <taxon>Eukaryota</taxon>
        <taxon>Viridiplantae</taxon>
        <taxon>Streptophyta</taxon>
        <taxon>Embryophyta</taxon>
        <taxon>Tracheophyta</taxon>
        <taxon>Spermatophyta</taxon>
        <taxon>Magnoliopsida</taxon>
        <taxon>eudicotyledons</taxon>
        <taxon>Gunneridae</taxon>
        <taxon>Pentapetalae</taxon>
        <taxon>asterids</taxon>
        <taxon>Ericales</taxon>
        <taxon>Ericaceae</taxon>
        <taxon>Ericoideae</taxon>
        <taxon>Rhodoreae</taxon>
        <taxon>Rhododendron</taxon>
    </lineage>
</organism>
<dbReference type="AlphaFoldDB" id="A0AAV6JS53"/>
<dbReference type="FunFam" id="3.30.160.60:FF:000100">
    <property type="entry name" value="Zinc finger 45-like"/>
    <property type="match status" value="1"/>
</dbReference>
<dbReference type="InterPro" id="IPR036236">
    <property type="entry name" value="Znf_C2H2_sf"/>
</dbReference>
<gene>
    <name evidence="8" type="ORF">RHGRI_016049</name>
</gene>
<dbReference type="Gene3D" id="3.30.160.60">
    <property type="entry name" value="Classic Zinc Finger"/>
    <property type="match status" value="1"/>
</dbReference>
<evidence type="ECO:0000256" key="4">
    <source>
        <dbReference type="ARBA" id="ARBA00022833"/>
    </source>
</evidence>
<evidence type="ECO:0000313" key="9">
    <source>
        <dbReference type="Proteomes" id="UP000823749"/>
    </source>
</evidence>
<evidence type="ECO:0000256" key="5">
    <source>
        <dbReference type="PROSITE-ProRule" id="PRU00042"/>
    </source>
</evidence>
<reference evidence="8 9" key="1">
    <citation type="submission" date="2020-08" db="EMBL/GenBank/DDBJ databases">
        <title>Plant Genome Project.</title>
        <authorList>
            <person name="Zhang R.-G."/>
        </authorList>
    </citation>
    <scope>NUCLEOTIDE SEQUENCE [LARGE SCALE GENOMIC DNA]</scope>
    <source>
        <strain evidence="8">WSP0</strain>
        <tissue evidence="8">Leaf</tissue>
    </source>
</reference>
<dbReference type="EMBL" id="JACTNZ010000006">
    <property type="protein sequence ID" value="KAG5543168.1"/>
    <property type="molecule type" value="Genomic_DNA"/>
</dbReference>
<keyword evidence="1" id="KW-0479">Metal-binding</keyword>
<evidence type="ECO:0000256" key="6">
    <source>
        <dbReference type="SAM" id="MobiDB-lite"/>
    </source>
</evidence>
<dbReference type="Pfam" id="PF00096">
    <property type="entry name" value="zf-C2H2"/>
    <property type="match status" value="1"/>
</dbReference>
<keyword evidence="9" id="KW-1185">Reference proteome</keyword>
<keyword evidence="2" id="KW-0677">Repeat</keyword>
<evidence type="ECO:0000256" key="3">
    <source>
        <dbReference type="ARBA" id="ARBA00022771"/>
    </source>
</evidence>
<dbReference type="SUPFAM" id="SSF57667">
    <property type="entry name" value="beta-beta-alpha zinc fingers"/>
    <property type="match status" value="1"/>
</dbReference>
<dbReference type="SMART" id="SM00355">
    <property type="entry name" value="ZnF_C2H2"/>
    <property type="match status" value="2"/>
</dbReference>
<protein>
    <recommendedName>
        <fullName evidence="7">C2H2-type domain-containing protein</fullName>
    </recommendedName>
</protein>
<accession>A0AAV6JS53</accession>